<protein>
    <submittedName>
        <fullName evidence="6">LysR family transcriptional regulator</fullName>
    </submittedName>
</protein>
<dbReference type="AlphaFoldDB" id="A0A5B2WL67"/>
<keyword evidence="4" id="KW-0804">Transcription</keyword>
<keyword evidence="7" id="KW-1185">Reference proteome</keyword>
<dbReference type="PROSITE" id="PS50931">
    <property type="entry name" value="HTH_LYSR"/>
    <property type="match status" value="1"/>
</dbReference>
<dbReference type="Proteomes" id="UP000323454">
    <property type="component" value="Unassembled WGS sequence"/>
</dbReference>
<name>A0A5B2WL67_9PSEU</name>
<sequence length="306" mass="33228">MLDLPGVELRHLRYFATVAEAGTITEAARRLRIAQPSLSQQIIGLERRVGRKLFQRRTNGMELTESGRTLLNGVRRAFAELDTAVAAIRTTPLPVRVGLGLGVPTELIGRIEDALVAACQPDPLRLTFEPVDSQRQPALLRTGELTLGVLRPPVADGEDLRTAIVSDEPLGVVLHRDHPLAARSTLALTDLADQLLLWFPESRAPGFAAETLAHLAAHGWRPTLQPSDHTSHTLFAHALRGRSDLVALRPRTAVGADPALTWLPIADAPPRERLALAALADGPWSRLLTDVADAVRNRLPSHSGRP</sequence>
<dbReference type="PANTHER" id="PTHR30346">
    <property type="entry name" value="TRANSCRIPTIONAL DUAL REGULATOR HCAR-RELATED"/>
    <property type="match status" value="1"/>
</dbReference>
<dbReference type="GO" id="GO:0003700">
    <property type="term" value="F:DNA-binding transcription factor activity"/>
    <property type="evidence" value="ECO:0007669"/>
    <property type="project" value="InterPro"/>
</dbReference>
<dbReference type="CDD" id="cd08414">
    <property type="entry name" value="PBP2_LTTR_aromatics_like"/>
    <property type="match status" value="1"/>
</dbReference>
<proteinExistence type="inferred from homology"/>
<dbReference type="GO" id="GO:0003677">
    <property type="term" value="F:DNA binding"/>
    <property type="evidence" value="ECO:0007669"/>
    <property type="project" value="UniProtKB-KW"/>
</dbReference>
<evidence type="ECO:0000256" key="2">
    <source>
        <dbReference type="ARBA" id="ARBA00023015"/>
    </source>
</evidence>
<dbReference type="InterPro" id="IPR036388">
    <property type="entry name" value="WH-like_DNA-bd_sf"/>
</dbReference>
<comment type="caution">
    <text evidence="6">The sequence shown here is derived from an EMBL/GenBank/DDBJ whole genome shotgun (WGS) entry which is preliminary data.</text>
</comment>
<evidence type="ECO:0000256" key="3">
    <source>
        <dbReference type="ARBA" id="ARBA00023125"/>
    </source>
</evidence>
<dbReference type="OrthoDB" id="3176554at2"/>
<dbReference type="SUPFAM" id="SSF46785">
    <property type="entry name" value="Winged helix' DNA-binding domain"/>
    <property type="match status" value="1"/>
</dbReference>
<reference evidence="6 7" key="2">
    <citation type="submission" date="2019-09" db="EMBL/GenBank/DDBJ databases">
        <authorList>
            <person name="Jin C."/>
        </authorList>
    </citation>
    <scope>NUCLEOTIDE SEQUENCE [LARGE SCALE GENOMIC DNA]</scope>
    <source>
        <strain evidence="6 7">AN110305</strain>
    </source>
</reference>
<organism evidence="6 7">
    <name type="scientific">Solihabitans fulvus</name>
    <dbReference type="NCBI Taxonomy" id="1892852"/>
    <lineage>
        <taxon>Bacteria</taxon>
        <taxon>Bacillati</taxon>
        <taxon>Actinomycetota</taxon>
        <taxon>Actinomycetes</taxon>
        <taxon>Pseudonocardiales</taxon>
        <taxon>Pseudonocardiaceae</taxon>
        <taxon>Solihabitans</taxon>
    </lineage>
</organism>
<dbReference type="Gene3D" id="3.40.190.10">
    <property type="entry name" value="Periplasmic binding protein-like II"/>
    <property type="match status" value="2"/>
</dbReference>
<dbReference type="InterPro" id="IPR005119">
    <property type="entry name" value="LysR_subst-bd"/>
</dbReference>
<evidence type="ECO:0000313" key="6">
    <source>
        <dbReference type="EMBL" id="KAA2251256.1"/>
    </source>
</evidence>
<dbReference type="InterPro" id="IPR000847">
    <property type="entry name" value="LysR_HTH_N"/>
</dbReference>
<gene>
    <name evidence="6" type="ORF">F0L68_37715</name>
</gene>
<dbReference type="EMBL" id="VUOB01000085">
    <property type="protein sequence ID" value="KAA2251256.1"/>
    <property type="molecule type" value="Genomic_DNA"/>
</dbReference>
<keyword evidence="3" id="KW-0238">DNA-binding</keyword>
<dbReference type="Pfam" id="PF00126">
    <property type="entry name" value="HTH_1"/>
    <property type="match status" value="1"/>
</dbReference>
<accession>A0A5B2WL67</accession>
<dbReference type="GO" id="GO:0032993">
    <property type="term" value="C:protein-DNA complex"/>
    <property type="evidence" value="ECO:0007669"/>
    <property type="project" value="TreeGrafter"/>
</dbReference>
<evidence type="ECO:0000256" key="1">
    <source>
        <dbReference type="ARBA" id="ARBA00009437"/>
    </source>
</evidence>
<dbReference type="Pfam" id="PF03466">
    <property type="entry name" value="LysR_substrate"/>
    <property type="match status" value="1"/>
</dbReference>
<evidence type="ECO:0000259" key="5">
    <source>
        <dbReference type="PROSITE" id="PS50931"/>
    </source>
</evidence>
<keyword evidence="2" id="KW-0805">Transcription regulation</keyword>
<comment type="similarity">
    <text evidence="1">Belongs to the LysR transcriptional regulatory family.</text>
</comment>
<dbReference type="PRINTS" id="PR00039">
    <property type="entry name" value="HTHLYSR"/>
</dbReference>
<evidence type="ECO:0000256" key="4">
    <source>
        <dbReference type="ARBA" id="ARBA00023163"/>
    </source>
</evidence>
<feature type="domain" description="HTH lysR-type" evidence="5">
    <location>
        <begin position="7"/>
        <end position="64"/>
    </location>
</feature>
<dbReference type="PANTHER" id="PTHR30346:SF17">
    <property type="entry name" value="LYSR FAMILY TRANSCRIPTIONAL REGULATOR"/>
    <property type="match status" value="1"/>
</dbReference>
<dbReference type="FunFam" id="1.10.10.10:FF:000001">
    <property type="entry name" value="LysR family transcriptional regulator"/>
    <property type="match status" value="1"/>
</dbReference>
<dbReference type="InterPro" id="IPR036390">
    <property type="entry name" value="WH_DNA-bd_sf"/>
</dbReference>
<dbReference type="SUPFAM" id="SSF53850">
    <property type="entry name" value="Periplasmic binding protein-like II"/>
    <property type="match status" value="1"/>
</dbReference>
<reference evidence="6 7" key="1">
    <citation type="submission" date="2019-09" db="EMBL/GenBank/DDBJ databases">
        <title>Goodfellowia gen. nov., a new genus of the Pseudonocardineae related to Actinoalloteichus, containing Goodfellowia coeruleoviolacea gen. nov., comb. nov. gen. nov., comb. nov.</title>
        <authorList>
            <person name="Labeda D."/>
        </authorList>
    </citation>
    <scope>NUCLEOTIDE SEQUENCE [LARGE SCALE GENOMIC DNA]</scope>
    <source>
        <strain evidence="6 7">AN110305</strain>
    </source>
</reference>
<evidence type="ECO:0000313" key="7">
    <source>
        <dbReference type="Proteomes" id="UP000323454"/>
    </source>
</evidence>
<dbReference type="Gene3D" id="1.10.10.10">
    <property type="entry name" value="Winged helix-like DNA-binding domain superfamily/Winged helix DNA-binding domain"/>
    <property type="match status" value="1"/>
</dbReference>